<dbReference type="AlphaFoldDB" id="A0A5S6R573"/>
<name>A0A5S6R573_TRIMR</name>
<evidence type="ECO:0000259" key="2">
    <source>
        <dbReference type="Pfam" id="PF03328"/>
    </source>
</evidence>
<dbReference type="InterPro" id="IPR015813">
    <property type="entry name" value="Pyrv/PenolPyrv_kinase-like_dom"/>
</dbReference>
<protein>
    <submittedName>
        <fullName evidence="4 5">HpcH_HpaI domain-containing protein</fullName>
    </submittedName>
</protein>
<evidence type="ECO:0000313" key="5">
    <source>
        <dbReference type="WBParaSite" id="TMUE_3000014578.2"/>
    </source>
</evidence>
<dbReference type="WBParaSite" id="TMUE_3000014578.1">
    <property type="protein sequence ID" value="TMUE_3000014578.1"/>
    <property type="gene ID" value="WBGene00290587"/>
</dbReference>
<dbReference type="Pfam" id="PF03328">
    <property type="entry name" value="HpcH_HpaI"/>
    <property type="match status" value="1"/>
</dbReference>
<dbReference type="InterPro" id="IPR005000">
    <property type="entry name" value="Aldolase/citrate-lyase_domain"/>
</dbReference>
<keyword evidence="1" id="KW-0479">Metal-binding</keyword>
<evidence type="ECO:0000256" key="1">
    <source>
        <dbReference type="ARBA" id="ARBA00022723"/>
    </source>
</evidence>
<reference evidence="3" key="2">
    <citation type="submission" date="2014-03" db="EMBL/GenBank/DDBJ databases">
        <title>The whipworm genome and dual-species transcriptomics of an intimate host-pathogen interaction.</title>
        <authorList>
            <person name="Foth B.J."/>
            <person name="Tsai I.J."/>
            <person name="Reid A.J."/>
            <person name="Bancroft A.J."/>
            <person name="Nichol S."/>
            <person name="Tracey A."/>
            <person name="Holroyd N."/>
            <person name="Cotton J.A."/>
            <person name="Stanley E.J."/>
            <person name="Zarowiecki M."/>
            <person name="Liu J.Z."/>
            <person name="Huckvale T."/>
            <person name="Cooper P.J."/>
            <person name="Grencis R.K."/>
            <person name="Berriman M."/>
        </authorList>
    </citation>
    <scope>NUCLEOTIDE SEQUENCE [LARGE SCALE GENOMIC DNA]</scope>
    <source>
        <strain evidence="3">Edinburgh</strain>
    </source>
</reference>
<dbReference type="SUPFAM" id="SSF51621">
    <property type="entry name" value="Phosphoenolpyruvate/pyruvate domain"/>
    <property type="match status" value="1"/>
</dbReference>
<dbReference type="PANTHER" id="PTHR11105:SF0">
    <property type="entry name" value="CITRAMALYL-COA LYASE, MITOCHONDRIAL"/>
    <property type="match status" value="1"/>
</dbReference>
<organism evidence="3 4">
    <name type="scientific">Trichuris muris</name>
    <name type="common">Mouse whipworm</name>
    <dbReference type="NCBI Taxonomy" id="70415"/>
    <lineage>
        <taxon>Eukaryota</taxon>
        <taxon>Metazoa</taxon>
        <taxon>Ecdysozoa</taxon>
        <taxon>Nematoda</taxon>
        <taxon>Enoplea</taxon>
        <taxon>Dorylaimia</taxon>
        <taxon>Trichinellida</taxon>
        <taxon>Trichuridae</taxon>
        <taxon>Trichuris</taxon>
    </lineage>
</organism>
<reference evidence="4" key="3">
    <citation type="submission" date="2019-12" db="UniProtKB">
        <authorList>
            <consortium name="WormBaseParasite"/>
        </authorList>
    </citation>
    <scope>IDENTIFICATION</scope>
</reference>
<dbReference type="WBParaSite" id="TMUE_3000014578.3">
    <property type="protein sequence ID" value="TMUE_3000014578.3"/>
    <property type="gene ID" value="WBGene00290587"/>
</dbReference>
<dbReference type="WBParaSite" id="TMUE_3000014578.2">
    <property type="protein sequence ID" value="TMUE_3000014578.2"/>
    <property type="gene ID" value="WBGene00290587"/>
</dbReference>
<proteinExistence type="predicted"/>
<evidence type="ECO:0000313" key="4">
    <source>
        <dbReference type="WBParaSite" id="TMUE_3000014578.1"/>
    </source>
</evidence>
<dbReference type="GO" id="GO:0106064">
    <property type="term" value="P:regulation of cobalamin metabolic process"/>
    <property type="evidence" value="ECO:0007669"/>
    <property type="project" value="TreeGrafter"/>
</dbReference>
<dbReference type="Gene3D" id="3.20.20.60">
    <property type="entry name" value="Phosphoenolpyruvate-binding domains"/>
    <property type="match status" value="1"/>
</dbReference>
<dbReference type="GO" id="GO:0046872">
    <property type="term" value="F:metal ion binding"/>
    <property type="evidence" value="ECO:0007669"/>
    <property type="project" value="UniProtKB-KW"/>
</dbReference>
<evidence type="ECO:0000313" key="3">
    <source>
        <dbReference type="Proteomes" id="UP000046395"/>
    </source>
</evidence>
<feature type="domain" description="HpcH/HpaI aldolase/citrate lyase" evidence="2">
    <location>
        <begin position="13"/>
        <end position="126"/>
    </location>
</feature>
<dbReference type="STRING" id="70415.A0A5S6R573"/>
<dbReference type="Proteomes" id="UP000046395">
    <property type="component" value="Unassembled WGS sequence"/>
</dbReference>
<dbReference type="GO" id="GO:0047777">
    <property type="term" value="F:(S)-citramalyl-CoA lyase activity"/>
    <property type="evidence" value="ECO:0007669"/>
    <property type="project" value="TreeGrafter"/>
</dbReference>
<keyword evidence="3" id="KW-1185">Reference proteome</keyword>
<reference evidence="3" key="1">
    <citation type="submission" date="2013-11" db="EMBL/GenBank/DDBJ databases">
        <authorList>
            <person name="Aslett M."/>
        </authorList>
    </citation>
    <scope>NUCLEOTIDE SEQUENCE [LARGE SCALE GENOMIC DNA]</scope>
    <source>
        <strain evidence="3">Edinburgh</strain>
    </source>
</reference>
<dbReference type="PANTHER" id="PTHR11105">
    <property type="entry name" value="CITRATE LYASE SUBUNIT BETA-RELATED"/>
    <property type="match status" value="1"/>
</dbReference>
<accession>A0A5S6R573</accession>
<sequence>MAKLFAQYMPHVEKTISLVIWIESAKALIDMPKILSAGVNNSLHSPLHLEAVVFGSDDFCADIGATRSKEADELLYARQYFVTVCKAYRLQAIDIVFIDFKDLTGLERQCAQARNMGFTGKQVIHPTQVPVVQQAFLPSADQINWATELLEQFEKHKNLGKGAFTFRGEMVDMPLVLQAKQLIACAQSD</sequence>
<dbReference type="InterPro" id="IPR040186">
    <property type="entry name" value="Citramalyl-CoA_lyase"/>
</dbReference>
<dbReference type="InterPro" id="IPR040442">
    <property type="entry name" value="Pyrv_kinase-like_dom_sf"/>
</dbReference>